<feature type="domain" description="Resolvase/invertase-type recombinase catalytic" evidence="2">
    <location>
        <begin position="43"/>
        <end position="193"/>
    </location>
</feature>
<dbReference type="InterPro" id="IPR011109">
    <property type="entry name" value="DNA_bind_recombinase_dom"/>
</dbReference>
<dbReference type="InterPro" id="IPR036162">
    <property type="entry name" value="Resolvase-like_N_sf"/>
</dbReference>
<feature type="domain" description="Recombinase" evidence="3">
    <location>
        <begin position="223"/>
        <end position="347"/>
    </location>
</feature>
<dbReference type="Pfam" id="PF00239">
    <property type="entry name" value="Resolvase"/>
    <property type="match status" value="1"/>
</dbReference>
<dbReference type="Proteomes" id="UP000190092">
    <property type="component" value="Unassembled WGS sequence"/>
</dbReference>
<dbReference type="Gene3D" id="3.90.1750.20">
    <property type="entry name" value="Putative Large Serine Recombinase, Chain B, Domain 2"/>
    <property type="match status" value="1"/>
</dbReference>
<dbReference type="SMART" id="SM00857">
    <property type="entry name" value="Resolvase"/>
    <property type="match status" value="1"/>
</dbReference>
<dbReference type="PANTHER" id="PTHR30461">
    <property type="entry name" value="DNA-INVERTASE FROM LAMBDOID PROPHAGE"/>
    <property type="match status" value="1"/>
</dbReference>
<dbReference type="InterPro" id="IPR038109">
    <property type="entry name" value="DNA_bind_recomb_sf"/>
</dbReference>
<evidence type="ECO:0000259" key="3">
    <source>
        <dbReference type="PROSITE" id="PS51737"/>
    </source>
</evidence>
<dbReference type="SUPFAM" id="SSF53041">
    <property type="entry name" value="Resolvase-like"/>
    <property type="match status" value="1"/>
</dbReference>
<dbReference type="PANTHER" id="PTHR30461:SF23">
    <property type="entry name" value="DNA RECOMBINASE-RELATED"/>
    <property type="match status" value="1"/>
</dbReference>
<name>A0A1T4TLK8_9HYPH</name>
<dbReference type="Pfam" id="PF07508">
    <property type="entry name" value="Recombinase"/>
    <property type="match status" value="1"/>
</dbReference>
<dbReference type="FunFam" id="3.40.50.1390:FF:000008">
    <property type="entry name" value="DNA recombinase"/>
    <property type="match status" value="1"/>
</dbReference>
<keyword evidence="5" id="KW-1185">Reference proteome</keyword>
<feature type="region of interest" description="Disordered" evidence="1">
    <location>
        <begin position="1"/>
        <end position="35"/>
    </location>
</feature>
<dbReference type="PROSITE" id="PS51736">
    <property type="entry name" value="RECOMBINASES_3"/>
    <property type="match status" value="1"/>
</dbReference>
<evidence type="ECO:0000259" key="2">
    <source>
        <dbReference type="PROSITE" id="PS51736"/>
    </source>
</evidence>
<evidence type="ECO:0000313" key="4">
    <source>
        <dbReference type="EMBL" id="SKA41342.1"/>
    </source>
</evidence>
<protein>
    <submittedName>
        <fullName evidence="4">Site-specific DNA recombinase</fullName>
    </submittedName>
</protein>
<dbReference type="EMBL" id="FUWJ01000021">
    <property type="protein sequence ID" value="SKA41342.1"/>
    <property type="molecule type" value="Genomic_DNA"/>
</dbReference>
<evidence type="ECO:0000256" key="1">
    <source>
        <dbReference type="SAM" id="MobiDB-lite"/>
    </source>
</evidence>
<dbReference type="GO" id="GO:0000150">
    <property type="term" value="F:DNA strand exchange activity"/>
    <property type="evidence" value="ECO:0007669"/>
    <property type="project" value="InterPro"/>
</dbReference>
<dbReference type="InterPro" id="IPR050639">
    <property type="entry name" value="SSR_resolvase"/>
</dbReference>
<accession>A0A1T4TLK8</accession>
<dbReference type="AlphaFoldDB" id="A0A1T4TLK8"/>
<dbReference type="InterPro" id="IPR006119">
    <property type="entry name" value="Resolv_N"/>
</dbReference>
<dbReference type="STRING" id="225324.SAMN02745126_06491"/>
<reference evidence="5" key="1">
    <citation type="submission" date="2017-02" db="EMBL/GenBank/DDBJ databases">
        <authorList>
            <person name="Varghese N."/>
            <person name="Submissions S."/>
        </authorList>
    </citation>
    <scope>NUCLEOTIDE SEQUENCE [LARGE SCALE GENOMIC DNA]</scope>
    <source>
        <strain evidence="5">ATCC 27094</strain>
    </source>
</reference>
<gene>
    <name evidence="4" type="ORF">SAMN02745126_06491</name>
</gene>
<dbReference type="GO" id="GO:0003677">
    <property type="term" value="F:DNA binding"/>
    <property type="evidence" value="ECO:0007669"/>
    <property type="project" value="InterPro"/>
</dbReference>
<proteinExistence type="predicted"/>
<dbReference type="PROSITE" id="PS51737">
    <property type="entry name" value="RECOMBINASE_DNA_BIND"/>
    <property type="match status" value="1"/>
</dbReference>
<sequence length="546" mass="61757">MSTDSRPQVGLSETGVPPPAALTGTSRRVRQTEVASSGVRLARAAQYVRMSTEHQRYSTENQSDAIRQYAERRGLEVVKTYADEGRSGLRLDGRDGLKQLIDDVQNGVADFSTILVYDVSRWGRFQDADESAYYEYICKRAGISVQYCAEQFENDGSPVSTIVKGVKRAMAGEYSRELSAKVFAGQCRLIEIGYRQGGPAGYGLRRMLIDQTGAQKGELSRGEHKSIQTDRVILVPGAPLEIETVRWMYRAFVEEGKPEQEIADLLNSRHVESEDGRRWTRGRVHQILTNPKYVGDNVWNRISYKLKKTRVRNAPDMWIRSNGAFEPIVERHLFDAAYAIIQSRSRRLSDEEMLGRLKTLYQARGQLSGLIIDEAEGLPSSSTYSNRFGSLGRAYQLVGYTPERDFRYVEINRALRELHPQVVGETIEQIGRIGGRVSRDEKTQILKVNDEFTVALSIARCLQTAAGTFRWQIRFDTGLSPDVIVAIRMDRENLGIQDYYILPSIDLPGPQVRLGEHNGLALDSYRFDTLEQLYEMAARTFVKDVQ</sequence>
<dbReference type="Gene3D" id="3.40.50.1390">
    <property type="entry name" value="Resolvase, N-terminal catalytic domain"/>
    <property type="match status" value="1"/>
</dbReference>
<evidence type="ECO:0000313" key="5">
    <source>
        <dbReference type="Proteomes" id="UP000190092"/>
    </source>
</evidence>
<organism evidence="4 5">
    <name type="scientific">Enhydrobacter aerosaccus</name>
    <dbReference type="NCBI Taxonomy" id="225324"/>
    <lineage>
        <taxon>Bacteria</taxon>
        <taxon>Pseudomonadati</taxon>
        <taxon>Pseudomonadota</taxon>
        <taxon>Alphaproteobacteria</taxon>
        <taxon>Hyphomicrobiales</taxon>
        <taxon>Enhydrobacter</taxon>
    </lineage>
</organism>
<dbReference type="CDD" id="cd00338">
    <property type="entry name" value="Ser_Recombinase"/>
    <property type="match status" value="1"/>
</dbReference>